<dbReference type="OrthoDB" id="9797355at2"/>
<feature type="transmembrane region" description="Helical" evidence="2">
    <location>
        <begin position="421"/>
        <end position="453"/>
    </location>
</feature>
<evidence type="ECO:0000313" key="5">
    <source>
        <dbReference type="Proteomes" id="UP000184386"/>
    </source>
</evidence>
<dbReference type="PROSITE" id="PS51354">
    <property type="entry name" value="GLUTAREDOXIN_2"/>
    <property type="match status" value="1"/>
</dbReference>
<name>A0A1M6Z7S3_9FIRM</name>
<dbReference type="STRING" id="1121322.SAMN02745136_04496"/>
<feature type="transmembrane region" description="Helical" evidence="2">
    <location>
        <begin position="507"/>
        <end position="524"/>
    </location>
</feature>
<keyword evidence="2" id="KW-0812">Transmembrane</keyword>
<keyword evidence="2" id="KW-0472">Membrane</keyword>
<dbReference type="RefSeq" id="WP_073279277.1">
    <property type="nucleotide sequence ID" value="NZ_FRAC01000028.1"/>
</dbReference>
<proteinExistence type="predicted"/>
<dbReference type="SUPFAM" id="SSF52833">
    <property type="entry name" value="Thioredoxin-like"/>
    <property type="match status" value="1"/>
</dbReference>
<keyword evidence="2" id="KW-1133">Transmembrane helix</keyword>
<evidence type="ECO:0000259" key="3">
    <source>
        <dbReference type="Pfam" id="PF00462"/>
    </source>
</evidence>
<feature type="transmembrane region" description="Helical" evidence="2">
    <location>
        <begin position="459"/>
        <end position="486"/>
    </location>
</feature>
<feature type="transmembrane region" description="Helical" evidence="2">
    <location>
        <begin position="360"/>
        <end position="382"/>
    </location>
</feature>
<organism evidence="4 5">
    <name type="scientific">Anaerocolumna jejuensis DSM 15929</name>
    <dbReference type="NCBI Taxonomy" id="1121322"/>
    <lineage>
        <taxon>Bacteria</taxon>
        <taxon>Bacillati</taxon>
        <taxon>Bacillota</taxon>
        <taxon>Clostridia</taxon>
        <taxon>Lachnospirales</taxon>
        <taxon>Lachnospiraceae</taxon>
        <taxon>Anaerocolumna</taxon>
    </lineage>
</organism>
<dbReference type="EMBL" id="FRAC01000028">
    <property type="protein sequence ID" value="SHL26506.1"/>
    <property type="molecule type" value="Genomic_DNA"/>
</dbReference>
<evidence type="ECO:0000313" key="4">
    <source>
        <dbReference type="EMBL" id="SHL26506.1"/>
    </source>
</evidence>
<evidence type="ECO:0000256" key="2">
    <source>
        <dbReference type="SAM" id="Phobius"/>
    </source>
</evidence>
<feature type="compositionally biased region" description="Basic and acidic residues" evidence="1">
    <location>
        <begin position="136"/>
        <end position="155"/>
    </location>
</feature>
<feature type="domain" description="Glutaredoxin" evidence="3">
    <location>
        <begin position="182"/>
        <end position="247"/>
    </location>
</feature>
<dbReference type="InterPro" id="IPR036249">
    <property type="entry name" value="Thioredoxin-like_sf"/>
</dbReference>
<feature type="transmembrane region" description="Helical" evidence="2">
    <location>
        <begin position="330"/>
        <end position="354"/>
    </location>
</feature>
<sequence>MRKKRAILLIVCFLIAILLGRNSKTISAATFSFAFFYNNSCASCKEDEDIYQLFNRCFSSEEKAQMDYEIFVYNVFQQSGKEVYKKYCKDYQIDNSADEFPMLVINGQWITGYDEIERYLKNDFIIEKEDLRIKQDNGQKQKDKSNSEQKNKVEGDTGTSIVDQLTRNSREKNIKNDDKYLLLFTTYSCEECEKVKEFLKEIDSSVIIEEYNIGAENAVEILQTLYAYYHVADSRQHVPTIFMGNQVFTGQEEIITALSREDTFTNATYGTMIEAIKKNMGTETISKTSYLALFGSGLLAGFNPCGISMLLMLLSILLTAQSGVLRNGMLYILAKIITYFSIGIGSYFAVAAVFSDQLKSISRIFTIVVSGIILMLAVMNFVDFINVKREQFGKIHMQLPVNLRTFNHHMIKKMGNVSEKFIPLLAFALGIVISFGEFFCTGQIYMASILYMFRTHSESILQIISMFLVYVGAMSIPTIAVLMVVYKTKTTNVVSEFMLHRMGLIKLFNGILFLLFFIYMVFSLI</sequence>
<feature type="region of interest" description="Disordered" evidence="1">
    <location>
        <begin position="136"/>
        <end position="164"/>
    </location>
</feature>
<dbReference type="Gene3D" id="3.40.30.10">
    <property type="entry name" value="Glutaredoxin"/>
    <property type="match status" value="1"/>
</dbReference>
<dbReference type="AlphaFoldDB" id="A0A1M6Z7S3"/>
<protein>
    <submittedName>
        <fullName evidence="4">Cytochrome c biogenesis protein CcdA</fullName>
    </submittedName>
</protein>
<evidence type="ECO:0000256" key="1">
    <source>
        <dbReference type="SAM" id="MobiDB-lite"/>
    </source>
</evidence>
<dbReference type="Pfam" id="PF00462">
    <property type="entry name" value="Glutaredoxin"/>
    <property type="match status" value="1"/>
</dbReference>
<accession>A0A1M6Z7S3</accession>
<dbReference type="InterPro" id="IPR002109">
    <property type="entry name" value="Glutaredoxin"/>
</dbReference>
<gene>
    <name evidence="4" type="ORF">SAMN02745136_04496</name>
</gene>
<feature type="transmembrane region" description="Helical" evidence="2">
    <location>
        <begin position="290"/>
        <end position="318"/>
    </location>
</feature>
<reference evidence="4 5" key="1">
    <citation type="submission" date="2016-11" db="EMBL/GenBank/DDBJ databases">
        <authorList>
            <person name="Jaros S."/>
            <person name="Januszkiewicz K."/>
            <person name="Wedrychowicz H."/>
        </authorList>
    </citation>
    <scope>NUCLEOTIDE SEQUENCE [LARGE SCALE GENOMIC DNA]</scope>
    <source>
        <strain evidence="4 5">DSM 15929</strain>
    </source>
</reference>
<keyword evidence="5" id="KW-1185">Reference proteome</keyword>
<dbReference type="Proteomes" id="UP000184386">
    <property type="component" value="Unassembled WGS sequence"/>
</dbReference>